<dbReference type="PANTHER" id="PTHR35024:SF4">
    <property type="entry name" value="POLYMER-FORMING CYTOSKELETAL PROTEIN"/>
    <property type="match status" value="1"/>
</dbReference>
<evidence type="ECO:0000313" key="2">
    <source>
        <dbReference type="EMBL" id="HJA79587.1"/>
    </source>
</evidence>
<gene>
    <name evidence="2" type="ORF">H9784_08510</name>
</gene>
<comment type="similarity">
    <text evidence="1">Belongs to the bactofilin family.</text>
</comment>
<organism evidence="2 3">
    <name type="scientific">Candidatus Desulfovibrio intestinavium</name>
    <dbReference type="NCBI Taxonomy" id="2838534"/>
    <lineage>
        <taxon>Bacteria</taxon>
        <taxon>Pseudomonadati</taxon>
        <taxon>Thermodesulfobacteriota</taxon>
        <taxon>Desulfovibrionia</taxon>
        <taxon>Desulfovibrionales</taxon>
        <taxon>Desulfovibrionaceae</taxon>
        <taxon>Desulfovibrio</taxon>
    </lineage>
</organism>
<evidence type="ECO:0000313" key="3">
    <source>
        <dbReference type="Proteomes" id="UP000823821"/>
    </source>
</evidence>
<accession>A0A9D2KQA8</accession>
<dbReference type="Pfam" id="PF04519">
    <property type="entry name" value="Bactofilin"/>
    <property type="match status" value="1"/>
</dbReference>
<dbReference type="Proteomes" id="UP000823821">
    <property type="component" value="Unassembled WGS sequence"/>
</dbReference>
<evidence type="ECO:0000256" key="1">
    <source>
        <dbReference type="ARBA" id="ARBA00044755"/>
    </source>
</evidence>
<dbReference type="AlphaFoldDB" id="A0A9D2KQA8"/>
<protein>
    <submittedName>
        <fullName evidence="2">Polymer-forming cytoskeletal protein</fullName>
    </submittedName>
</protein>
<sequence>MGKDEINAFLGAGTVYEGKLTFQGAVRIDGIFSGEITSDGTLIVGKDAQISGTFQVGELMLSGNLRGDVTTKRRAVVHGSGVLDGTLHTPCLLTEEGGIIDGQIVMKKGSPEKNGN</sequence>
<name>A0A9D2KQA8_9BACT</name>
<proteinExistence type="inferred from homology"/>
<reference evidence="2" key="2">
    <citation type="submission" date="2021-04" db="EMBL/GenBank/DDBJ databases">
        <authorList>
            <person name="Gilroy R."/>
        </authorList>
    </citation>
    <scope>NUCLEOTIDE SEQUENCE</scope>
    <source>
        <strain evidence="2">5032</strain>
    </source>
</reference>
<reference evidence="2" key="1">
    <citation type="journal article" date="2021" name="PeerJ">
        <title>Extensive microbial diversity within the chicken gut microbiome revealed by metagenomics and culture.</title>
        <authorList>
            <person name="Gilroy R."/>
            <person name="Ravi A."/>
            <person name="Getino M."/>
            <person name="Pursley I."/>
            <person name="Horton D.L."/>
            <person name="Alikhan N.F."/>
            <person name="Baker D."/>
            <person name="Gharbi K."/>
            <person name="Hall N."/>
            <person name="Watson M."/>
            <person name="Adriaenssens E.M."/>
            <person name="Foster-Nyarko E."/>
            <person name="Jarju S."/>
            <person name="Secka A."/>
            <person name="Antonio M."/>
            <person name="Oren A."/>
            <person name="Chaudhuri R.R."/>
            <person name="La Ragione R."/>
            <person name="Hildebrand F."/>
            <person name="Pallen M.J."/>
        </authorList>
    </citation>
    <scope>NUCLEOTIDE SEQUENCE</scope>
    <source>
        <strain evidence="2">5032</strain>
    </source>
</reference>
<dbReference type="PANTHER" id="PTHR35024">
    <property type="entry name" value="HYPOTHETICAL CYTOSOLIC PROTEIN"/>
    <property type="match status" value="1"/>
</dbReference>
<comment type="caution">
    <text evidence="2">The sequence shown here is derived from an EMBL/GenBank/DDBJ whole genome shotgun (WGS) entry which is preliminary data.</text>
</comment>
<dbReference type="EMBL" id="DWZD01000046">
    <property type="protein sequence ID" value="HJA79587.1"/>
    <property type="molecule type" value="Genomic_DNA"/>
</dbReference>
<dbReference type="InterPro" id="IPR007607">
    <property type="entry name" value="BacA/B"/>
</dbReference>